<dbReference type="Proteomes" id="UP000559027">
    <property type="component" value="Unassembled WGS sequence"/>
</dbReference>
<evidence type="ECO:0000313" key="5">
    <source>
        <dbReference type="Proteomes" id="UP000559027"/>
    </source>
</evidence>
<dbReference type="AlphaFoldDB" id="A0A8H5LNL0"/>
<accession>A0A8H5LNL0</accession>
<evidence type="ECO:0000256" key="2">
    <source>
        <dbReference type="ARBA" id="ARBA00023128"/>
    </source>
</evidence>
<dbReference type="OrthoDB" id="2116030at2759"/>
<dbReference type="GO" id="GO:0006103">
    <property type="term" value="P:2-oxoglutarate metabolic process"/>
    <property type="evidence" value="ECO:0007669"/>
    <property type="project" value="InterPro"/>
</dbReference>
<proteinExistence type="inferred from homology"/>
<comment type="similarity">
    <text evidence="3">Belongs to the alpha-ketoglutarate dehydrogenase component 4 family.</text>
</comment>
<keyword evidence="2" id="KW-0496">Mitochondrion</keyword>
<comment type="caution">
    <text evidence="4">The sequence shown here is derived from an EMBL/GenBank/DDBJ whole genome shotgun (WGS) entry which is preliminary data.</text>
</comment>
<sequence length="110" mass="12534">MFPSLRSCVARSHQPLIRFIGRRQWPSTTEAPHPHPAASAEFREHFADFLKKQLGRSSSSASRQEDAGDATAFNYFWEAPSKFWNPRVRELEESEMEAIMTGGASSYSRK</sequence>
<evidence type="ECO:0000313" key="4">
    <source>
        <dbReference type="EMBL" id="KAF5363684.1"/>
    </source>
</evidence>
<dbReference type="EMBL" id="JAACJO010000001">
    <property type="protein sequence ID" value="KAF5363684.1"/>
    <property type="molecule type" value="Genomic_DNA"/>
</dbReference>
<dbReference type="Pfam" id="PF10937">
    <property type="entry name" value="Kgd4-YMR31"/>
    <property type="match status" value="1"/>
</dbReference>
<gene>
    <name evidence="4" type="ORF">D9756_000917</name>
</gene>
<dbReference type="InterPro" id="IPR020373">
    <property type="entry name" value="Kgd4/YMR-31"/>
</dbReference>
<evidence type="ECO:0000256" key="1">
    <source>
        <dbReference type="ARBA" id="ARBA00004173"/>
    </source>
</evidence>
<comment type="subcellular location">
    <subcellularLocation>
        <location evidence="1">Mitochondrion</location>
    </subcellularLocation>
</comment>
<dbReference type="GO" id="GO:0005739">
    <property type="term" value="C:mitochondrion"/>
    <property type="evidence" value="ECO:0007669"/>
    <property type="project" value="UniProtKB-SubCell"/>
</dbReference>
<reference evidence="4 5" key="1">
    <citation type="journal article" date="2020" name="ISME J.">
        <title>Uncovering the hidden diversity of litter-decomposition mechanisms in mushroom-forming fungi.</title>
        <authorList>
            <person name="Floudas D."/>
            <person name="Bentzer J."/>
            <person name="Ahren D."/>
            <person name="Johansson T."/>
            <person name="Persson P."/>
            <person name="Tunlid A."/>
        </authorList>
    </citation>
    <scope>NUCLEOTIDE SEQUENCE [LARGE SCALE GENOMIC DNA]</scope>
    <source>
        <strain evidence="4 5">CBS 146.42</strain>
    </source>
</reference>
<keyword evidence="5" id="KW-1185">Reference proteome</keyword>
<organism evidence="4 5">
    <name type="scientific">Leucocoprinus leucothites</name>
    <dbReference type="NCBI Taxonomy" id="201217"/>
    <lineage>
        <taxon>Eukaryota</taxon>
        <taxon>Fungi</taxon>
        <taxon>Dikarya</taxon>
        <taxon>Basidiomycota</taxon>
        <taxon>Agaricomycotina</taxon>
        <taxon>Agaricomycetes</taxon>
        <taxon>Agaricomycetidae</taxon>
        <taxon>Agaricales</taxon>
        <taxon>Agaricineae</taxon>
        <taxon>Agaricaceae</taxon>
        <taxon>Leucocoprinus</taxon>
    </lineage>
</organism>
<name>A0A8H5LNL0_9AGAR</name>
<evidence type="ECO:0000256" key="3">
    <source>
        <dbReference type="ARBA" id="ARBA00043970"/>
    </source>
</evidence>
<protein>
    <submittedName>
        <fullName evidence="4">Uncharacterized protein</fullName>
    </submittedName>
</protein>